<dbReference type="AlphaFoldDB" id="A0A286XAW5"/>
<dbReference type="Ensembl" id="ENSCPOT00000036190.1">
    <property type="protein sequence ID" value="ENSCPOP00000022549.1"/>
    <property type="gene ID" value="ENSCPOG00000037868.1"/>
</dbReference>
<name>A0A286XAW5_CAVPO</name>
<reference evidence="2" key="2">
    <citation type="submission" date="2025-08" db="UniProtKB">
        <authorList>
            <consortium name="Ensembl"/>
        </authorList>
    </citation>
    <scope>IDENTIFICATION</scope>
    <source>
        <strain evidence="2">2N</strain>
    </source>
</reference>
<dbReference type="STRING" id="10141.ENSCPOP00000022549"/>
<accession>A0A286XAW5</accession>
<dbReference type="GeneTree" id="ENSGT00390000015818"/>
<dbReference type="VEuPathDB" id="HostDB:ENSCPOG00000037868"/>
<dbReference type="InParanoid" id="A0A286XAW5"/>
<protein>
    <submittedName>
        <fullName evidence="2">Uncharacterized protein</fullName>
    </submittedName>
</protein>
<dbReference type="GO" id="GO:0005829">
    <property type="term" value="C:cytosol"/>
    <property type="evidence" value="ECO:0007669"/>
    <property type="project" value="TreeGrafter"/>
</dbReference>
<proteinExistence type="predicted"/>
<dbReference type="PANTHER" id="PTHR12681:SF0">
    <property type="entry name" value="ZINC FINGER CCCH DOMAIN-CONTAINING PROTEIN 15"/>
    <property type="match status" value="1"/>
</dbReference>
<evidence type="ECO:0000313" key="2">
    <source>
        <dbReference type="Ensembl" id="ENSCPOP00000022549.1"/>
    </source>
</evidence>
<keyword evidence="3" id="KW-1185">Reference proteome</keyword>
<evidence type="ECO:0000256" key="1">
    <source>
        <dbReference type="SAM" id="MobiDB-lite"/>
    </source>
</evidence>
<feature type="region of interest" description="Disordered" evidence="1">
    <location>
        <begin position="1"/>
        <end position="26"/>
    </location>
</feature>
<organism evidence="2 3">
    <name type="scientific">Cavia porcellus</name>
    <name type="common">Guinea pig</name>
    <dbReference type="NCBI Taxonomy" id="10141"/>
    <lineage>
        <taxon>Eukaryota</taxon>
        <taxon>Metazoa</taxon>
        <taxon>Chordata</taxon>
        <taxon>Craniata</taxon>
        <taxon>Vertebrata</taxon>
        <taxon>Euteleostomi</taxon>
        <taxon>Mammalia</taxon>
        <taxon>Eutheria</taxon>
        <taxon>Euarchontoglires</taxon>
        <taxon>Glires</taxon>
        <taxon>Rodentia</taxon>
        <taxon>Hystricomorpha</taxon>
        <taxon>Caviidae</taxon>
        <taxon>Cavia</taxon>
    </lineage>
</organism>
<reference evidence="3" key="1">
    <citation type="journal article" date="2011" name="Nature">
        <title>A high-resolution map of human evolutionary constraint using 29 mammals.</title>
        <authorList>
            <person name="Lindblad-Toh K."/>
            <person name="Garber M."/>
            <person name="Zuk O."/>
            <person name="Lin M.F."/>
            <person name="Parker B.J."/>
            <person name="Washietl S."/>
            <person name="Kheradpour P."/>
            <person name="Ernst J."/>
            <person name="Jordan G."/>
            <person name="Mauceli E."/>
            <person name="Ward L.D."/>
            <person name="Lowe C.B."/>
            <person name="Holloway A.K."/>
            <person name="Clamp M."/>
            <person name="Gnerre S."/>
            <person name="Alfoldi J."/>
            <person name="Beal K."/>
            <person name="Chang J."/>
            <person name="Clawson H."/>
            <person name="Cuff J."/>
            <person name="Di Palma F."/>
            <person name="Fitzgerald S."/>
            <person name="Flicek P."/>
            <person name="Guttman M."/>
            <person name="Hubisz M.J."/>
            <person name="Jaffe D.B."/>
            <person name="Jungreis I."/>
            <person name="Kent W.J."/>
            <person name="Kostka D."/>
            <person name="Lara M."/>
            <person name="Martins A.L."/>
            <person name="Massingham T."/>
            <person name="Moltke I."/>
            <person name="Raney B.J."/>
            <person name="Rasmussen M.D."/>
            <person name="Robinson J."/>
            <person name="Stark A."/>
            <person name="Vilella A.J."/>
            <person name="Wen J."/>
            <person name="Xie X."/>
            <person name="Zody M.C."/>
            <person name="Baldwin J."/>
            <person name="Bloom T."/>
            <person name="Chin C.W."/>
            <person name="Heiman D."/>
            <person name="Nicol R."/>
            <person name="Nusbaum C."/>
            <person name="Young S."/>
            <person name="Wilkinson J."/>
            <person name="Worley K.C."/>
            <person name="Kovar C.L."/>
            <person name="Muzny D.M."/>
            <person name="Gibbs R.A."/>
            <person name="Cree A."/>
            <person name="Dihn H.H."/>
            <person name="Fowler G."/>
            <person name="Jhangiani S."/>
            <person name="Joshi V."/>
            <person name="Lee S."/>
            <person name="Lewis L.R."/>
            <person name="Nazareth L.V."/>
            <person name="Okwuonu G."/>
            <person name="Santibanez J."/>
            <person name="Warren W.C."/>
            <person name="Mardis E.R."/>
            <person name="Weinstock G.M."/>
            <person name="Wilson R.K."/>
            <person name="Delehaunty K."/>
            <person name="Dooling D."/>
            <person name="Fronik C."/>
            <person name="Fulton L."/>
            <person name="Fulton B."/>
            <person name="Graves T."/>
            <person name="Minx P."/>
            <person name="Sodergren E."/>
            <person name="Birney E."/>
            <person name="Margulies E.H."/>
            <person name="Herrero J."/>
            <person name="Green E.D."/>
            <person name="Haussler D."/>
            <person name="Siepel A."/>
            <person name="Goldman N."/>
            <person name="Pollard K.S."/>
            <person name="Pedersen J.S."/>
            <person name="Lander E.S."/>
            <person name="Kellis M."/>
        </authorList>
    </citation>
    <scope>NUCLEOTIDE SEQUENCE [LARGE SCALE GENOMIC DNA]</scope>
    <source>
        <strain evidence="3">2N</strain>
    </source>
</reference>
<dbReference type="GO" id="GO:0002181">
    <property type="term" value="P:cytoplasmic translation"/>
    <property type="evidence" value="ECO:0007669"/>
    <property type="project" value="TreeGrafter"/>
</dbReference>
<dbReference type="Proteomes" id="UP000005447">
    <property type="component" value="Unassembled WGS sequence"/>
</dbReference>
<dbReference type="GO" id="GO:0003729">
    <property type="term" value="F:mRNA binding"/>
    <property type="evidence" value="ECO:0007669"/>
    <property type="project" value="TreeGrafter"/>
</dbReference>
<evidence type="ECO:0000313" key="3">
    <source>
        <dbReference type="Proteomes" id="UP000005447"/>
    </source>
</evidence>
<dbReference type="PANTHER" id="PTHR12681">
    <property type="entry name" value="ZINC FINGER-CONTAINING PROTEIN P48ZNF"/>
    <property type="match status" value="1"/>
</dbReference>
<sequence>MPSAPQETGSGGGQQKGGAKKKEKIIEDKTFGLKNKKGAKQQKFIKAVTHQVKFGQQNPCQVAQSEAEKKLKKDDKKKELQELNELLKPVVAAQKISKGSVTAFPAFGFHWACVTTNNVSLHLKTLNLMQFSKSDFLSFVFIWFKDCLDVSTVL</sequence>
<dbReference type="EMBL" id="AAKN02045442">
    <property type="status" value="NOT_ANNOTATED_CDS"/>
    <property type="molecule type" value="Genomic_DNA"/>
</dbReference>
<reference evidence="2" key="3">
    <citation type="submission" date="2025-09" db="UniProtKB">
        <authorList>
            <consortium name="Ensembl"/>
        </authorList>
    </citation>
    <scope>IDENTIFICATION</scope>
    <source>
        <strain evidence="2">2N</strain>
    </source>
</reference>